<sequence>MAPPNHCRPVTSLPPQPTPAGQAVNKHDDDDIFGSGSTTESDTDSPHPDFAFKPTFYKIHRALIDEDYESSSTTEPDTDTPDANFVKITPMFYSIPTGSSTSDLSDDIFDALVDGNPSSPLSSAQPESSKNPDDLMQRAEFLVERVNSRVDQLEHEVHAQRSMIDVLLCQLSEEETAEPCQSQGPRQSRKRGRSATPPLVPTRFARRNQRPQNKRIRPQYPRRDEEHGDLDLPERTQQRGGKRPCVGMGIL</sequence>
<evidence type="ECO:0000313" key="2">
    <source>
        <dbReference type="Proteomes" id="UP000308600"/>
    </source>
</evidence>
<gene>
    <name evidence="1" type="ORF">BDN72DRAFT_903682</name>
</gene>
<name>A0ACD3A7U1_9AGAR</name>
<reference evidence="1 2" key="1">
    <citation type="journal article" date="2019" name="Nat. Ecol. Evol.">
        <title>Megaphylogeny resolves global patterns of mushroom evolution.</title>
        <authorList>
            <person name="Varga T."/>
            <person name="Krizsan K."/>
            <person name="Foldi C."/>
            <person name="Dima B."/>
            <person name="Sanchez-Garcia M."/>
            <person name="Sanchez-Ramirez S."/>
            <person name="Szollosi G.J."/>
            <person name="Szarkandi J.G."/>
            <person name="Papp V."/>
            <person name="Albert L."/>
            <person name="Andreopoulos W."/>
            <person name="Angelini C."/>
            <person name="Antonin V."/>
            <person name="Barry K.W."/>
            <person name="Bougher N.L."/>
            <person name="Buchanan P."/>
            <person name="Buyck B."/>
            <person name="Bense V."/>
            <person name="Catcheside P."/>
            <person name="Chovatia M."/>
            <person name="Cooper J."/>
            <person name="Damon W."/>
            <person name="Desjardin D."/>
            <person name="Finy P."/>
            <person name="Geml J."/>
            <person name="Haridas S."/>
            <person name="Hughes K."/>
            <person name="Justo A."/>
            <person name="Karasinski D."/>
            <person name="Kautmanova I."/>
            <person name="Kiss B."/>
            <person name="Kocsube S."/>
            <person name="Kotiranta H."/>
            <person name="LaButti K.M."/>
            <person name="Lechner B.E."/>
            <person name="Liimatainen K."/>
            <person name="Lipzen A."/>
            <person name="Lukacs Z."/>
            <person name="Mihaltcheva S."/>
            <person name="Morgado L.N."/>
            <person name="Niskanen T."/>
            <person name="Noordeloos M.E."/>
            <person name="Ohm R.A."/>
            <person name="Ortiz-Santana B."/>
            <person name="Ovrebo C."/>
            <person name="Racz N."/>
            <person name="Riley R."/>
            <person name="Savchenko A."/>
            <person name="Shiryaev A."/>
            <person name="Soop K."/>
            <person name="Spirin V."/>
            <person name="Szebenyi C."/>
            <person name="Tomsovsky M."/>
            <person name="Tulloss R.E."/>
            <person name="Uehling J."/>
            <person name="Grigoriev I.V."/>
            <person name="Vagvolgyi C."/>
            <person name="Papp T."/>
            <person name="Martin F.M."/>
            <person name="Miettinen O."/>
            <person name="Hibbett D.S."/>
            <person name="Nagy L.G."/>
        </authorList>
    </citation>
    <scope>NUCLEOTIDE SEQUENCE [LARGE SCALE GENOMIC DNA]</scope>
    <source>
        <strain evidence="1 2">NL-1719</strain>
    </source>
</reference>
<organism evidence="1 2">
    <name type="scientific">Pluteus cervinus</name>
    <dbReference type="NCBI Taxonomy" id="181527"/>
    <lineage>
        <taxon>Eukaryota</taxon>
        <taxon>Fungi</taxon>
        <taxon>Dikarya</taxon>
        <taxon>Basidiomycota</taxon>
        <taxon>Agaricomycotina</taxon>
        <taxon>Agaricomycetes</taxon>
        <taxon>Agaricomycetidae</taxon>
        <taxon>Agaricales</taxon>
        <taxon>Pluteineae</taxon>
        <taxon>Pluteaceae</taxon>
        <taxon>Pluteus</taxon>
    </lineage>
</organism>
<protein>
    <submittedName>
        <fullName evidence="1">Uncharacterized protein</fullName>
    </submittedName>
</protein>
<proteinExistence type="predicted"/>
<dbReference type="EMBL" id="ML208619">
    <property type="protein sequence ID" value="TFK61923.1"/>
    <property type="molecule type" value="Genomic_DNA"/>
</dbReference>
<dbReference type="Proteomes" id="UP000308600">
    <property type="component" value="Unassembled WGS sequence"/>
</dbReference>
<accession>A0ACD3A7U1</accession>
<evidence type="ECO:0000313" key="1">
    <source>
        <dbReference type="EMBL" id="TFK61923.1"/>
    </source>
</evidence>
<keyword evidence="2" id="KW-1185">Reference proteome</keyword>